<protein>
    <recommendedName>
        <fullName evidence="3">Transposase</fullName>
    </recommendedName>
</protein>
<evidence type="ECO:0000313" key="1">
    <source>
        <dbReference type="EMBL" id="CAI8895168.1"/>
    </source>
</evidence>
<dbReference type="EMBL" id="OX458333">
    <property type="protein sequence ID" value="CAI8895168.1"/>
    <property type="molecule type" value="Genomic_DNA"/>
</dbReference>
<keyword evidence="2" id="KW-1185">Reference proteome</keyword>
<reference evidence="1 2" key="1">
    <citation type="submission" date="2023-03" db="EMBL/GenBank/DDBJ databases">
        <authorList>
            <person name="Pearce D."/>
        </authorList>
    </citation>
    <scope>NUCLEOTIDE SEQUENCE [LARGE SCALE GENOMIC DNA]</scope>
    <source>
        <strain evidence="1">Msz</strain>
    </source>
</reference>
<dbReference type="RefSeq" id="WP_026610983.1">
    <property type="nucleotide sequence ID" value="NZ_OX458333.1"/>
</dbReference>
<organism evidence="1 2">
    <name type="scientific">Methylocaldum szegediense</name>
    <dbReference type="NCBI Taxonomy" id="73780"/>
    <lineage>
        <taxon>Bacteria</taxon>
        <taxon>Pseudomonadati</taxon>
        <taxon>Pseudomonadota</taxon>
        <taxon>Gammaproteobacteria</taxon>
        <taxon>Methylococcales</taxon>
        <taxon>Methylococcaceae</taxon>
        <taxon>Methylocaldum</taxon>
    </lineage>
</organism>
<sequence length="73" mass="8129">MAIQDTQLVRTGVRISRLAAPKSRRQGSDYQLAYPGATGLHLHALKIKLTRKIFDMLDDIWPSPSCEASEAYA</sequence>
<evidence type="ECO:0000313" key="2">
    <source>
        <dbReference type="Proteomes" id="UP001162030"/>
    </source>
</evidence>
<dbReference type="Proteomes" id="UP001162030">
    <property type="component" value="Chromosome"/>
</dbReference>
<proteinExistence type="predicted"/>
<evidence type="ECO:0008006" key="3">
    <source>
        <dbReference type="Google" id="ProtNLM"/>
    </source>
</evidence>
<gene>
    <name evidence="1" type="ORF">MSZNOR_3324</name>
</gene>
<accession>A0ABM9I4W6</accession>
<name>A0ABM9I4W6_9GAMM</name>